<dbReference type="AlphaFoldDB" id="A0A0A2M617"/>
<proteinExistence type="predicted"/>
<feature type="region of interest" description="Disordered" evidence="1">
    <location>
        <begin position="54"/>
        <end position="83"/>
    </location>
</feature>
<dbReference type="Proteomes" id="UP000030121">
    <property type="component" value="Unassembled WGS sequence"/>
</dbReference>
<sequence length="184" mass="20664">MKTKFHEFKKNFILPTSKSSIIYLGIALTAFTNVALALEFQQVSLNEELVSGQTQQSKENLTAVTTEDHSRERGKGNESEKTSQFHQDLVVFNPYKKSMQEIIAEDNLIIENAIVKEADFSAALTTVEENKSLDELLLAQVYPRYSVKTPEEIIDEDRKITERPVVEAVPAKSNSGKCNKGNIL</sequence>
<gene>
    <name evidence="2" type="ORF">Q764_13455</name>
</gene>
<protein>
    <submittedName>
        <fullName evidence="2">Uncharacterized protein</fullName>
    </submittedName>
</protein>
<feature type="compositionally biased region" description="Basic and acidic residues" evidence="1">
    <location>
        <begin position="66"/>
        <end position="83"/>
    </location>
</feature>
<dbReference type="OrthoDB" id="1377329at2"/>
<keyword evidence="3" id="KW-1185">Reference proteome</keyword>
<reference evidence="2 3" key="1">
    <citation type="submission" date="2013-09" db="EMBL/GenBank/DDBJ databases">
        <authorList>
            <person name="Zeng Z."/>
            <person name="Chen C."/>
        </authorList>
    </citation>
    <scope>NUCLEOTIDE SEQUENCE [LARGE SCALE GENOMIC DNA]</scope>
    <source>
        <strain evidence="2 3">GH29-5</strain>
    </source>
</reference>
<evidence type="ECO:0000313" key="2">
    <source>
        <dbReference type="EMBL" id="KGO86903.1"/>
    </source>
</evidence>
<evidence type="ECO:0000313" key="3">
    <source>
        <dbReference type="Proteomes" id="UP000030121"/>
    </source>
</evidence>
<dbReference type="RefSeq" id="WP_026981721.1">
    <property type="nucleotide sequence ID" value="NZ_JRLW01000023.1"/>
</dbReference>
<comment type="caution">
    <text evidence="2">The sequence shown here is derived from an EMBL/GenBank/DDBJ whole genome shotgun (WGS) entry which is preliminary data.</text>
</comment>
<evidence type="ECO:0000256" key="1">
    <source>
        <dbReference type="SAM" id="MobiDB-lite"/>
    </source>
</evidence>
<organism evidence="2 3">
    <name type="scientific">Flavobacterium suncheonense GH29-5 = DSM 17707</name>
    <dbReference type="NCBI Taxonomy" id="1121899"/>
    <lineage>
        <taxon>Bacteria</taxon>
        <taxon>Pseudomonadati</taxon>
        <taxon>Bacteroidota</taxon>
        <taxon>Flavobacteriia</taxon>
        <taxon>Flavobacteriales</taxon>
        <taxon>Flavobacteriaceae</taxon>
        <taxon>Flavobacterium</taxon>
    </lineage>
</organism>
<dbReference type="EMBL" id="JRLW01000023">
    <property type="protein sequence ID" value="KGO86903.1"/>
    <property type="molecule type" value="Genomic_DNA"/>
</dbReference>
<dbReference type="STRING" id="1121899.GCA_000430025_02329"/>
<name>A0A0A2M617_9FLAO</name>
<accession>A0A0A2M617</accession>
<feature type="compositionally biased region" description="Polar residues" evidence="1">
    <location>
        <begin position="54"/>
        <end position="65"/>
    </location>
</feature>